<feature type="domain" description="DnaB/C C-terminal" evidence="3">
    <location>
        <begin position="125"/>
        <end position="190"/>
    </location>
</feature>
<dbReference type="EMBL" id="DXCQ01000028">
    <property type="protein sequence ID" value="HIY96628.1"/>
    <property type="molecule type" value="Genomic_DNA"/>
</dbReference>
<evidence type="ECO:0000313" key="5">
    <source>
        <dbReference type="Proteomes" id="UP000886750"/>
    </source>
</evidence>
<sequence>MGFCSYSREFSLSSYTNVENQFINKYMAMADGDAVKAYIFGLYLCQNVQEDYSLQEAAKTLNIEEDKLVDLFRFWEDFDLLEIVSYNPFSVRYFPADYSKGKPKRIRTEKYADFNKAIQSLMPKKMISSGEFMKYFSVMEEYSIKPEAMLLVARYCIDLKGENIAQNYILQVAKNFAAEGVTTVEQIENKLSDYMVQSGEVASLLRAMGSTKKPEPDDYKLYKKWTEELGFDYPAIEFTASLHKKGGFAKLDEILHELYVNKKFERGEIRDFLARRTEIRNLTISVAKELGVYCQVIDTYTDNFVSPWLAAGFDDASIVSLAKYCFKRDKKSFEKMDELIKKLISLGVVSAESIVTYMENEAHEQEFAAQVLKTAGLSRRVNSWDRDCLNNWRSWNFSDEMILRAAETAVGKTSPLPYITSVLSSWKAQGIFSPEQLTAQKPAKENYYQKAAREERDAEFKKRVRSYYFNLREKAQDRAEHYLSRARANEQFRKNEEEIKAEEILLAKAEALGGNVAEHSEKLSALRAERARLLAELHLTEDMLVPQYRCKKCNDTGFDKDGNVCACYKKFVENASEQERLSDILDAYSNIDL</sequence>
<dbReference type="InterPro" id="IPR006343">
    <property type="entry name" value="DnaB/C_C"/>
</dbReference>
<dbReference type="Pfam" id="PF07261">
    <property type="entry name" value="DnaB_2"/>
    <property type="match status" value="2"/>
</dbReference>
<evidence type="ECO:0000256" key="2">
    <source>
        <dbReference type="SAM" id="Coils"/>
    </source>
</evidence>
<dbReference type="SUPFAM" id="SSF158499">
    <property type="entry name" value="DnaD domain-like"/>
    <property type="match status" value="1"/>
</dbReference>
<name>A0A9D1ZW95_9FIRM</name>
<evidence type="ECO:0000256" key="1">
    <source>
        <dbReference type="ARBA" id="ARBA00093462"/>
    </source>
</evidence>
<dbReference type="Gene3D" id="1.10.10.630">
    <property type="entry name" value="DnaD domain-like"/>
    <property type="match status" value="2"/>
</dbReference>
<dbReference type="InterPro" id="IPR034829">
    <property type="entry name" value="DnaD-like_sf"/>
</dbReference>
<feature type="coiled-coil region" evidence="2">
    <location>
        <begin position="485"/>
        <end position="543"/>
    </location>
</feature>
<reference evidence="4" key="2">
    <citation type="submission" date="2021-04" db="EMBL/GenBank/DDBJ databases">
        <authorList>
            <person name="Gilroy R."/>
        </authorList>
    </citation>
    <scope>NUCLEOTIDE SEQUENCE</scope>
    <source>
        <strain evidence="4">1345</strain>
    </source>
</reference>
<feature type="domain" description="DnaB/C C-terminal" evidence="3">
    <location>
        <begin position="378"/>
        <end position="440"/>
    </location>
</feature>
<reference evidence="4" key="1">
    <citation type="journal article" date="2021" name="PeerJ">
        <title>Extensive microbial diversity within the chicken gut microbiome revealed by metagenomics and culture.</title>
        <authorList>
            <person name="Gilroy R."/>
            <person name="Ravi A."/>
            <person name="Getino M."/>
            <person name="Pursley I."/>
            <person name="Horton D.L."/>
            <person name="Alikhan N.F."/>
            <person name="Baker D."/>
            <person name="Gharbi K."/>
            <person name="Hall N."/>
            <person name="Watson M."/>
            <person name="Adriaenssens E.M."/>
            <person name="Foster-Nyarko E."/>
            <person name="Jarju S."/>
            <person name="Secka A."/>
            <person name="Antonio M."/>
            <person name="Oren A."/>
            <person name="Chaudhuri R.R."/>
            <person name="La Ragione R."/>
            <person name="Hildebrand F."/>
            <person name="Pallen M.J."/>
        </authorList>
    </citation>
    <scope>NUCLEOTIDE SEQUENCE</scope>
    <source>
        <strain evidence="4">1345</strain>
    </source>
</reference>
<keyword evidence="2" id="KW-0175">Coiled coil</keyword>
<proteinExistence type="inferred from homology"/>
<dbReference type="Proteomes" id="UP000886750">
    <property type="component" value="Unassembled WGS sequence"/>
</dbReference>
<evidence type="ECO:0000313" key="4">
    <source>
        <dbReference type="EMBL" id="HIY96628.1"/>
    </source>
</evidence>
<comment type="similarity">
    <text evidence="1">Belongs to the DnaB/DnaD family.</text>
</comment>
<comment type="caution">
    <text evidence="4">The sequence shown here is derived from an EMBL/GenBank/DDBJ whole genome shotgun (WGS) entry which is preliminary data.</text>
</comment>
<gene>
    <name evidence="4" type="ORF">H9729_02970</name>
</gene>
<evidence type="ECO:0000259" key="3">
    <source>
        <dbReference type="Pfam" id="PF07261"/>
    </source>
</evidence>
<organism evidence="4 5">
    <name type="scientific">Candidatus Borkfalkia excrementigallinarum</name>
    <dbReference type="NCBI Taxonomy" id="2838506"/>
    <lineage>
        <taxon>Bacteria</taxon>
        <taxon>Bacillati</taxon>
        <taxon>Bacillota</taxon>
        <taxon>Clostridia</taxon>
        <taxon>Christensenellales</taxon>
        <taxon>Christensenellaceae</taxon>
        <taxon>Candidatus Borkfalkia</taxon>
    </lineage>
</organism>
<accession>A0A9D1ZW95</accession>
<protein>
    <submittedName>
        <fullName evidence="4">DnaD domain protein</fullName>
    </submittedName>
</protein>
<dbReference type="AlphaFoldDB" id="A0A9D1ZW95"/>